<reference evidence="2 3" key="1">
    <citation type="journal article" date="2018" name="Sci. Rep.">
        <title>Comparative analysis of the Pocillopora damicornis genome highlights role of immune system in coral evolution.</title>
        <authorList>
            <person name="Cunning R."/>
            <person name="Bay R.A."/>
            <person name="Gillette P."/>
            <person name="Baker A.C."/>
            <person name="Traylor-Knowles N."/>
        </authorList>
    </citation>
    <scope>NUCLEOTIDE SEQUENCE [LARGE SCALE GENOMIC DNA]</scope>
    <source>
        <strain evidence="2">RSMAS</strain>
        <tissue evidence="2">Whole animal</tissue>
    </source>
</reference>
<evidence type="ECO:0000256" key="1">
    <source>
        <dbReference type="SAM" id="MobiDB-lite"/>
    </source>
</evidence>
<keyword evidence="3" id="KW-1185">Reference proteome</keyword>
<evidence type="ECO:0000313" key="2">
    <source>
        <dbReference type="EMBL" id="RMX41187.1"/>
    </source>
</evidence>
<sequence length="293" mass="34962">MKGGIPKIPPKKFECQSFKNYNKSEFIKDLNQVPWSVVNGVENVDVAVFLWEKLFSEIANEHAPLKIQQAKEKWTYIDLKRNIESQLSREDIMFEYLKQSHSVYNDGYYGYSGRHVFIVNVWDYTKIQPLAWMRTSSTISFFEQDKSKNQTRPHRNHHRDNIAMYYVYISSWKEEEKNKEGEKYIEREKNEEKEKGYEERNRRGKKVGKKKREMSKDERREVGEKKICCHKCRGFGHLSAKCLTRCSPVVPHHRQEKQAADQGKEVILNNYHFHSSLDNERFHQQVYELSDLV</sequence>
<organism evidence="2 3">
    <name type="scientific">Pocillopora damicornis</name>
    <name type="common">Cauliflower coral</name>
    <name type="synonym">Millepora damicornis</name>
    <dbReference type="NCBI Taxonomy" id="46731"/>
    <lineage>
        <taxon>Eukaryota</taxon>
        <taxon>Metazoa</taxon>
        <taxon>Cnidaria</taxon>
        <taxon>Anthozoa</taxon>
        <taxon>Hexacorallia</taxon>
        <taxon>Scleractinia</taxon>
        <taxon>Astrocoeniina</taxon>
        <taxon>Pocilloporidae</taxon>
        <taxon>Pocillopora</taxon>
    </lineage>
</organism>
<comment type="caution">
    <text evidence="2">The sequence shown here is derived from an EMBL/GenBank/DDBJ whole genome shotgun (WGS) entry which is preliminary data.</text>
</comment>
<proteinExistence type="predicted"/>
<name>A0A3M6TIE2_POCDA</name>
<evidence type="ECO:0000313" key="3">
    <source>
        <dbReference type="Proteomes" id="UP000275408"/>
    </source>
</evidence>
<feature type="region of interest" description="Disordered" evidence="1">
    <location>
        <begin position="190"/>
        <end position="218"/>
    </location>
</feature>
<protein>
    <submittedName>
        <fullName evidence="2">Uncharacterized protein</fullName>
    </submittedName>
</protein>
<feature type="compositionally biased region" description="Basic residues" evidence="1">
    <location>
        <begin position="202"/>
        <end position="213"/>
    </location>
</feature>
<dbReference type="EMBL" id="RCHS01003520">
    <property type="protein sequence ID" value="RMX41187.1"/>
    <property type="molecule type" value="Genomic_DNA"/>
</dbReference>
<accession>A0A3M6TIE2</accession>
<dbReference type="Proteomes" id="UP000275408">
    <property type="component" value="Unassembled WGS sequence"/>
</dbReference>
<dbReference type="AlphaFoldDB" id="A0A3M6TIE2"/>
<feature type="compositionally biased region" description="Basic and acidic residues" evidence="1">
    <location>
        <begin position="190"/>
        <end position="201"/>
    </location>
</feature>
<gene>
    <name evidence="2" type="ORF">pdam_00022391</name>
</gene>